<name>M8AGN5_TRIUA</name>
<organism evidence="1">
    <name type="scientific">Triticum urartu</name>
    <name type="common">Red wild einkorn</name>
    <name type="synonym">Crithodium urartu</name>
    <dbReference type="NCBI Taxonomy" id="4572"/>
    <lineage>
        <taxon>Eukaryota</taxon>
        <taxon>Viridiplantae</taxon>
        <taxon>Streptophyta</taxon>
        <taxon>Embryophyta</taxon>
        <taxon>Tracheophyta</taxon>
        <taxon>Spermatophyta</taxon>
        <taxon>Magnoliopsida</taxon>
        <taxon>Liliopsida</taxon>
        <taxon>Poales</taxon>
        <taxon>Poaceae</taxon>
        <taxon>BOP clade</taxon>
        <taxon>Pooideae</taxon>
        <taxon>Triticodae</taxon>
        <taxon>Triticeae</taxon>
        <taxon>Triticinae</taxon>
        <taxon>Triticum</taxon>
    </lineage>
</organism>
<dbReference type="AlphaFoldDB" id="M8AGN5"/>
<sequence>MTAAVAQSHECDGGWGKNGNTTARDDRMVPCVRCPKAATASSSRPPSMATSWSRLATSIVQIAFSIQLILLSMYYLNSKGTNLHGVMDGGVIGASFFMVGNKMLLLLELTENGIMIVYLLLKKSGDKNLEVLLAFSSKNGKSTYKEGIIDDYFDGYFSEEMIVPESIRDSIVSHYQRNYGGVSLGIRSGSNKPRLFGGLFGAPVVDIAGIAKGLGCNTCSELYSIRKFSKN</sequence>
<gene>
    <name evidence="1" type="ORF">TRIUR3_34938</name>
</gene>
<dbReference type="EMBL" id="KD116369">
    <property type="protein sequence ID" value="EMS59874.1"/>
    <property type="molecule type" value="Genomic_DNA"/>
</dbReference>
<reference evidence="1" key="1">
    <citation type="journal article" date="2013" name="Nature">
        <title>Draft genome of the wheat A-genome progenitor Triticum urartu.</title>
        <authorList>
            <person name="Ling H.Q."/>
            <person name="Zhao S."/>
            <person name="Liu D."/>
            <person name="Wang J."/>
            <person name="Sun H."/>
            <person name="Zhang C."/>
            <person name="Fan H."/>
            <person name="Li D."/>
            <person name="Dong L."/>
            <person name="Tao Y."/>
            <person name="Gao C."/>
            <person name="Wu H."/>
            <person name="Li Y."/>
            <person name="Cui Y."/>
            <person name="Guo X."/>
            <person name="Zheng S."/>
            <person name="Wang B."/>
            <person name="Yu K."/>
            <person name="Liang Q."/>
            <person name="Yang W."/>
            <person name="Lou X."/>
            <person name="Chen J."/>
            <person name="Feng M."/>
            <person name="Jian J."/>
            <person name="Zhang X."/>
            <person name="Luo G."/>
            <person name="Jiang Y."/>
            <person name="Liu J."/>
            <person name="Wang Z."/>
            <person name="Sha Y."/>
            <person name="Zhang B."/>
            <person name="Wu H."/>
            <person name="Tang D."/>
            <person name="Shen Q."/>
            <person name="Xue P."/>
            <person name="Zou S."/>
            <person name="Wang X."/>
            <person name="Liu X."/>
            <person name="Wang F."/>
            <person name="Yang Y."/>
            <person name="An X."/>
            <person name="Dong Z."/>
            <person name="Zhang K."/>
            <person name="Zhang X."/>
            <person name="Luo M.C."/>
            <person name="Dvorak J."/>
            <person name="Tong Y."/>
            <person name="Wang J."/>
            <person name="Yang H."/>
            <person name="Li Z."/>
            <person name="Wang D."/>
            <person name="Zhang A."/>
            <person name="Wang J."/>
        </authorList>
    </citation>
    <scope>NUCLEOTIDE SEQUENCE</scope>
</reference>
<proteinExistence type="predicted"/>
<protein>
    <submittedName>
        <fullName evidence="1">Uncharacterized protein</fullName>
    </submittedName>
</protein>
<evidence type="ECO:0000313" key="1">
    <source>
        <dbReference type="EMBL" id="EMS59874.1"/>
    </source>
</evidence>
<accession>M8AGN5</accession>